<organism evidence="3 4">
    <name type="scientific">Georgenia deserti</name>
    <dbReference type="NCBI Taxonomy" id="2093781"/>
    <lineage>
        <taxon>Bacteria</taxon>
        <taxon>Bacillati</taxon>
        <taxon>Actinomycetota</taxon>
        <taxon>Actinomycetes</taxon>
        <taxon>Micrococcales</taxon>
        <taxon>Bogoriellaceae</taxon>
        <taxon>Georgenia</taxon>
    </lineage>
</organism>
<proteinExistence type="predicted"/>
<dbReference type="PROSITE" id="PS51257">
    <property type="entry name" value="PROKAR_LIPOPROTEIN"/>
    <property type="match status" value="1"/>
</dbReference>
<keyword evidence="4" id="KW-1185">Reference proteome</keyword>
<dbReference type="SUPFAM" id="SSF50969">
    <property type="entry name" value="YVTN repeat-like/Quinoprotein amine dehydrogenase"/>
    <property type="match status" value="1"/>
</dbReference>
<evidence type="ECO:0000256" key="1">
    <source>
        <dbReference type="SAM" id="MobiDB-lite"/>
    </source>
</evidence>
<dbReference type="RefSeq" id="WP_388004551.1">
    <property type="nucleotide sequence ID" value="NZ_JBHUEE010000003.1"/>
</dbReference>
<protein>
    <submittedName>
        <fullName evidence="3">Zinc metallochaperone AztD</fullName>
    </submittedName>
</protein>
<feature type="compositionally biased region" description="Basic and acidic residues" evidence="1">
    <location>
        <begin position="437"/>
        <end position="473"/>
    </location>
</feature>
<dbReference type="SMART" id="SM00564">
    <property type="entry name" value="PQQ"/>
    <property type="match status" value="4"/>
</dbReference>
<dbReference type="NCBIfam" id="NF038015">
    <property type="entry name" value="AztD"/>
    <property type="match status" value="1"/>
</dbReference>
<name>A0ABW4L503_9MICO</name>
<dbReference type="Gene3D" id="2.130.10.10">
    <property type="entry name" value="YVTN repeat-like/Quinoprotein amine dehydrogenase"/>
    <property type="match status" value="1"/>
</dbReference>
<dbReference type="EMBL" id="JBHUEE010000003">
    <property type="protein sequence ID" value="MFD1717715.1"/>
    <property type="molecule type" value="Genomic_DNA"/>
</dbReference>
<gene>
    <name evidence="3" type="primary">aztD</name>
    <name evidence="3" type="ORF">ACFSE6_07710</name>
</gene>
<dbReference type="InterPro" id="IPR018391">
    <property type="entry name" value="PQQ_b-propeller_rpt"/>
</dbReference>
<sequence>MSLLSRRPALAVGSLAVALTLAACGSPESGSDDAEEAGAGTENAADESAGEESGEESGGEEVEVATLDPRIVLTYDGGVMTLDTGNGEVVDDVELEGYLRVNQAGDGRHVLVTTPDGFQAYDSGLSAVAHGDHYHYYESDPSLTNLVFPADHAGHVVTHDGVTALFADGTGEVTFFDPADLAEGEATDAGDLIADTWTAPEAHHGVAVPLHDRLVVTDGNEDSRSGVRMLDADREEVTATDDCPGVHGEAAAADDRVVFGCENGPVVLDGEEFVKVPVQDEYARSGNLFGTPDSPIVLGDYKVDADAELERPERIALIDSGDASLELVDLGASYSFRSLARGPEGEALVLTTDGALRVIDEETGEETASIPVVEEWEEPVEWQEARPAVRVADSIAYVTEPATDQVHAVDLSAGEVVQSYDLPHTPDELAVSTGFPPEEHGEDGGHEGHDHGEEGHEGHDHGEEDHAEEDHDH</sequence>
<dbReference type="InterPro" id="IPR047697">
    <property type="entry name" value="AztD-like"/>
</dbReference>
<feature type="region of interest" description="Disordered" evidence="1">
    <location>
        <begin position="425"/>
        <end position="473"/>
    </location>
</feature>
<comment type="caution">
    <text evidence="3">The sequence shown here is derived from an EMBL/GenBank/DDBJ whole genome shotgun (WGS) entry which is preliminary data.</text>
</comment>
<evidence type="ECO:0000313" key="3">
    <source>
        <dbReference type="EMBL" id="MFD1717715.1"/>
    </source>
</evidence>
<feature type="signal peptide" evidence="2">
    <location>
        <begin position="1"/>
        <end position="22"/>
    </location>
</feature>
<dbReference type="InterPro" id="IPR011044">
    <property type="entry name" value="Quino_amine_DH_bsu"/>
</dbReference>
<accession>A0ABW4L503</accession>
<evidence type="ECO:0000313" key="4">
    <source>
        <dbReference type="Proteomes" id="UP001597277"/>
    </source>
</evidence>
<feature type="compositionally biased region" description="Acidic residues" evidence="1">
    <location>
        <begin position="44"/>
        <end position="63"/>
    </location>
</feature>
<dbReference type="Proteomes" id="UP001597277">
    <property type="component" value="Unassembled WGS sequence"/>
</dbReference>
<dbReference type="InterPro" id="IPR015943">
    <property type="entry name" value="WD40/YVTN_repeat-like_dom_sf"/>
</dbReference>
<keyword evidence="2" id="KW-0732">Signal</keyword>
<evidence type="ECO:0000256" key="2">
    <source>
        <dbReference type="SAM" id="SignalP"/>
    </source>
</evidence>
<feature type="region of interest" description="Disordered" evidence="1">
    <location>
        <begin position="25"/>
        <end position="63"/>
    </location>
</feature>
<feature type="chain" id="PRO_5046558504" evidence="2">
    <location>
        <begin position="23"/>
        <end position="473"/>
    </location>
</feature>
<reference evidence="4" key="1">
    <citation type="journal article" date="2019" name="Int. J. Syst. Evol. Microbiol.">
        <title>The Global Catalogue of Microorganisms (GCM) 10K type strain sequencing project: providing services to taxonomists for standard genome sequencing and annotation.</title>
        <authorList>
            <consortium name="The Broad Institute Genomics Platform"/>
            <consortium name="The Broad Institute Genome Sequencing Center for Infectious Disease"/>
            <person name="Wu L."/>
            <person name="Ma J."/>
        </authorList>
    </citation>
    <scope>NUCLEOTIDE SEQUENCE [LARGE SCALE GENOMIC DNA]</scope>
    <source>
        <strain evidence="4">JCM 17130</strain>
    </source>
</reference>